<dbReference type="GO" id="GO:0055085">
    <property type="term" value="P:transmembrane transport"/>
    <property type="evidence" value="ECO:0007669"/>
    <property type="project" value="InterPro"/>
</dbReference>
<feature type="transmembrane region" description="Helical" evidence="5">
    <location>
        <begin position="311"/>
        <end position="330"/>
    </location>
</feature>
<evidence type="ECO:0000256" key="3">
    <source>
        <dbReference type="ARBA" id="ARBA00022989"/>
    </source>
</evidence>
<dbReference type="GO" id="GO:0016020">
    <property type="term" value="C:membrane"/>
    <property type="evidence" value="ECO:0007669"/>
    <property type="project" value="UniProtKB-SubCell"/>
</dbReference>
<dbReference type="Pfam" id="PF00916">
    <property type="entry name" value="Sulfate_transp"/>
    <property type="match status" value="1"/>
</dbReference>
<keyword evidence="3 5" id="KW-1133">Transmembrane helix</keyword>
<feature type="transmembrane region" description="Helical" evidence="5">
    <location>
        <begin position="274"/>
        <end position="291"/>
    </location>
</feature>
<feature type="transmembrane region" description="Helical" evidence="5">
    <location>
        <begin position="122"/>
        <end position="140"/>
    </location>
</feature>
<dbReference type="InterPro" id="IPR001902">
    <property type="entry name" value="SLC26A/SulP_fam"/>
</dbReference>
<feature type="transmembrane region" description="Helical" evidence="5">
    <location>
        <begin position="337"/>
        <end position="353"/>
    </location>
</feature>
<dbReference type="Proteomes" id="UP000231912">
    <property type="component" value="Unassembled WGS sequence"/>
</dbReference>
<accession>A0A2M9ZA30</accession>
<comment type="subcellular location">
    <subcellularLocation>
        <location evidence="1">Membrane</location>
        <topology evidence="1">Multi-pass membrane protein</topology>
    </subcellularLocation>
</comment>
<reference evidence="7 8" key="1">
    <citation type="submission" date="2017-07" db="EMBL/GenBank/DDBJ databases">
        <title>Leptospira spp. isolated from tropical soils.</title>
        <authorList>
            <person name="Thibeaux R."/>
            <person name="Iraola G."/>
            <person name="Ferres I."/>
            <person name="Bierque E."/>
            <person name="Girault D."/>
            <person name="Soupe-Gilbert M.-E."/>
            <person name="Picardeau M."/>
            <person name="Goarant C."/>
        </authorList>
    </citation>
    <scope>NUCLEOTIDE SEQUENCE [LARGE SCALE GENOMIC DNA]</scope>
    <source>
        <strain evidence="7 8">FH2-C-A2</strain>
    </source>
</reference>
<feature type="transmembrane region" description="Helical" evidence="5">
    <location>
        <begin position="365"/>
        <end position="393"/>
    </location>
</feature>
<evidence type="ECO:0000256" key="2">
    <source>
        <dbReference type="ARBA" id="ARBA00022692"/>
    </source>
</evidence>
<feature type="transmembrane region" description="Helical" evidence="5">
    <location>
        <begin position="189"/>
        <end position="210"/>
    </location>
</feature>
<gene>
    <name evidence="7" type="ORF">CH371_15020</name>
</gene>
<dbReference type="AlphaFoldDB" id="A0A2M9ZA30"/>
<keyword evidence="4 5" id="KW-0472">Membrane</keyword>
<protein>
    <submittedName>
        <fullName evidence="7">Sulfate transporter</fullName>
    </submittedName>
</protein>
<feature type="transmembrane region" description="Helical" evidence="5">
    <location>
        <begin position="230"/>
        <end position="253"/>
    </location>
</feature>
<feature type="transmembrane region" description="Helical" evidence="5">
    <location>
        <begin position="160"/>
        <end position="177"/>
    </location>
</feature>
<organism evidence="7 8">
    <name type="scientific">Leptospira wolffii</name>
    <dbReference type="NCBI Taxonomy" id="409998"/>
    <lineage>
        <taxon>Bacteria</taxon>
        <taxon>Pseudomonadati</taxon>
        <taxon>Spirochaetota</taxon>
        <taxon>Spirochaetia</taxon>
        <taxon>Leptospirales</taxon>
        <taxon>Leptospiraceae</taxon>
        <taxon>Leptospira</taxon>
    </lineage>
</organism>
<feature type="transmembrane region" description="Helical" evidence="5">
    <location>
        <begin position="66"/>
        <end position="86"/>
    </location>
</feature>
<proteinExistence type="predicted"/>
<evidence type="ECO:0000256" key="1">
    <source>
        <dbReference type="ARBA" id="ARBA00004141"/>
    </source>
</evidence>
<comment type="caution">
    <text evidence="7">The sequence shown here is derived from an EMBL/GenBank/DDBJ whole genome shotgun (WGS) entry which is preliminary data.</text>
</comment>
<name>A0A2M9ZA30_9LEPT</name>
<dbReference type="EMBL" id="NPDT01000006">
    <property type="protein sequence ID" value="PJZ65222.1"/>
    <property type="molecule type" value="Genomic_DNA"/>
</dbReference>
<feature type="transmembrane region" description="Helical" evidence="5">
    <location>
        <begin position="92"/>
        <end position="110"/>
    </location>
</feature>
<feature type="transmembrane region" description="Helical" evidence="5">
    <location>
        <begin position="39"/>
        <end position="61"/>
    </location>
</feature>
<evidence type="ECO:0000313" key="8">
    <source>
        <dbReference type="Proteomes" id="UP000231912"/>
    </source>
</evidence>
<sequence>MASSLKNIFTYVRRDAAAGTITGFVAIPLSVGICLMSEYPIQTGLLTVVFACIVGFITALFKPGNFVGVPGIAAGLAPALALGIHTFGRENMPFLIFLTSVFQIIVWKFRWEGFILKTVPHYLVEGLLAGIGLKIALKFVPYMYAVEHETSGNWLNGDRFFVLALSILSFVAFVLLYRRFKSTKPGIPYFIVIGLGILISFFYDLPMLAVDNVPFKLGLPLPHPHGDPSLMHTTVLVVEMTGYSLMLATIDVIEQVMSNVAIEKLDPLKRKCDSNNSLFSIWIANLGSSFFGGMTNLDGLAKGTTNSVAGAMTKLSNLFVALVITIVLVYPKLLTHLPEYSLGIVMIFTGWKMIEGLNHVMREGVYPFCLSIVCGLFVFNFGIFEGLLIALFLHGVISIVRWKRDGVSNTEIWSYFKRRYSRRPEESTVAVQVLNEEIVH</sequence>
<keyword evidence="2 5" id="KW-0812">Transmembrane</keyword>
<dbReference type="PANTHER" id="PTHR11814">
    <property type="entry name" value="SULFATE TRANSPORTER"/>
    <property type="match status" value="1"/>
</dbReference>
<evidence type="ECO:0000256" key="4">
    <source>
        <dbReference type="ARBA" id="ARBA00023136"/>
    </source>
</evidence>
<feature type="transmembrane region" description="Helical" evidence="5">
    <location>
        <begin position="12"/>
        <end position="33"/>
    </location>
</feature>
<evidence type="ECO:0000256" key="5">
    <source>
        <dbReference type="SAM" id="Phobius"/>
    </source>
</evidence>
<evidence type="ECO:0000259" key="6">
    <source>
        <dbReference type="Pfam" id="PF00916"/>
    </source>
</evidence>
<feature type="domain" description="SLC26A/SulP transporter" evidence="6">
    <location>
        <begin position="14"/>
        <end position="360"/>
    </location>
</feature>
<evidence type="ECO:0000313" key="7">
    <source>
        <dbReference type="EMBL" id="PJZ65222.1"/>
    </source>
</evidence>
<dbReference type="InterPro" id="IPR011547">
    <property type="entry name" value="SLC26A/SulP_dom"/>
</dbReference>
<dbReference type="RefSeq" id="WP_100759609.1">
    <property type="nucleotide sequence ID" value="NZ_NPDT01000006.1"/>
</dbReference>